<feature type="transmembrane region" description="Helical" evidence="9">
    <location>
        <begin position="85"/>
        <end position="108"/>
    </location>
</feature>
<dbReference type="SUPFAM" id="SSF81324">
    <property type="entry name" value="Voltage-gated potassium channels"/>
    <property type="match status" value="1"/>
</dbReference>
<accession>A0A7I7QXK8</accession>
<dbReference type="Gene3D" id="1.10.287.70">
    <property type="match status" value="1"/>
</dbReference>
<feature type="transmembrane region" description="Helical" evidence="9">
    <location>
        <begin position="181"/>
        <end position="206"/>
    </location>
</feature>
<feature type="transmembrane region" description="Helical" evidence="9">
    <location>
        <begin position="20"/>
        <end position="39"/>
    </location>
</feature>
<evidence type="ECO:0000256" key="2">
    <source>
        <dbReference type="ARBA" id="ARBA00022448"/>
    </source>
</evidence>
<evidence type="ECO:0000256" key="4">
    <source>
        <dbReference type="ARBA" id="ARBA00022989"/>
    </source>
</evidence>
<evidence type="ECO:0000256" key="3">
    <source>
        <dbReference type="ARBA" id="ARBA00022692"/>
    </source>
</evidence>
<dbReference type="Pfam" id="PF07885">
    <property type="entry name" value="Ion_trans_2"/>
    <property type="match status" value="1"/>
</dbReference>
<evidence type="ECO:0000256" key="1">
    <source>
        <dbReference type="ARBA" id="ARBA00004141"/>
    </source>
</evidence>
<dbReference type="AlphaFoldDB" id="A0A7I7QXK8"/>
<dbReference type="GO" id="GO:0005249">
    <property type="term" value="F:voltage-gated potassium channel activity"/>
    <property type="evidence" value="ECO:0007669"/>
    <property type="project" value="InterPro"/>
</dbReference>
<dbReference type="PRINTS" id="PR00169">
    <property type="entry name" value="KCHANNEL"/>
</dbReference>
<proteinExistence type="predicted"/>
<dbReference type="GO" id="GO:0008076">
    <property type="term" value="C:voltage-gated potassium channel complex"/>
    <property type="evidence" value="ECO:0007669"/>
    <property type="project" value="InterPro"/>
</dbReference>
<dbReference type="InterPro" id="IPR028325">
    <property type="entry name" value="VG_K_chnl"/>
</dbReference>
<feature type="region of interest" description="Disordered" evidence="8">
    <location>
        <begin position="236"/>
        <end position="260"/>
    </location>
</feature>
<dbReference type="GO" id="GO:0001508">
    <property type="term" value="P:action potential"/>
    <property type="evidence" value="ECO:0007669"/>
    <property type="project" value="TreeGrafter"/>
</dbReference>
<organism evidence="11 12">
    <name type="scientific">Mycolicibacterium sediminis</name>
    <dbReference type="NCBI Taxonomy" id="1286180"/>
    <lineage>
        <taxon>Bacteria</taxon>
        <taxon>Bacillati</taxon>
        <taxon>Actinomycetota</taxon>
        <taxon>Actinomycetes</taxon>
        <taxon>Mycobacteriales</taxon>
        <taxon>Mycobacteriaceae</taxon>
        <taxon>Mycolicibacterium</taxon>
    </lineage>
</organism>
<keyword evidence="12" id="KW-1185">Reference proteome</keyword>
<keyword evidence="3 9" id="KW-0812">Transmembrane</keyword>
<evidence type="ECO:0000259" key="10">
    <source>
        <dbReference type="Pfam" id="PF07885"/>
    </source>
</evidence>
<gene>
    <name evidence="11" type="ORF">MSEDJ_47420</name>
</gene>
<sequence length="260" mass="28355">MTSSVAEPTRLSRYQSRTEWWLAVMALAFMALYSVDVLARPGGSAGAWLDRSMIVIWACFGADFLVRLSLASPRGRWLLWHLPEVVILVLPVLRPLRLLSLTIVIGYLQRAIGHTIRGRVTVFTSCGAVLLIYAAALAMLDAERDHNDHINNFGDALWWSFTTVTTVGYGDTVPVTVAGRLIAVALMVAGVSLLAVVTATLASWIVERVAEEDTASQAVTAAHIAELRDEIRRLTDAVSRSAPTAPSYGEPDDRRPTKGD</sequence>
<name>A0A7I7QXK8_9MYCO</name>
<feature type="transmembrane region" description="Helical" evidence="9">
    <location>
        <begin position="51"/>
        <end position="70"/>
    </location>
</feature>
<keyword evidence="5" id="KW-0406">Ion transport</keyword>
<feature type="domain" description="Potassium channel" evidence="10">
    <location>
        <begin position="130"/>
        <end position="206"/>
    </location>
</feature>
<dbReference type="RefSeq" id="WP_308206625.1">
    <property type="nucleotide sequence ID" value="NZ_AP022588.1"/>
</dbReference>
<feature type="compositionally biased region" description="Basic and acidic residues" evidence="8">
    <location>
        <begin position="251"/>
        <end position="260"/>
    </location>
</feature>
<evidence type="ECO:0000256" key="7">
    <source>
        <dbReference type="ARBA" id="ARBA00023303"/>
    </source>
</evidence>
<dbReference type="KEGG" id="msei:MSEDJ_47420"/>
<protein>
    <submittedName>
        <fullName evidence="11">Voltage-gated potassium channel</fullName>
    </submittedName>
</protein>
<dbReference type="PANTHER" id="PTHR11537">
    <property type="entry name" value="VOLTAGE-GATED POTASSIUM CHANNEL"/>
    <property type="match status" value="1"/>
</dbReference>
<keyword evidence="4 9" id="KW-1133">Transmembrane helix</keyword>
<evidence type="ECO:0000313" key="12">
    <source>
        <dbReference type="Proteomes" id="UP000467193"/>
    </source>
</evidence>
<keyword evidence="2" id="KW-0813">Transport</keyword>
<evidence type="ECO:0000256" key="5">
    <source>
        <dbReference type="ARBA" id="ARBA00023065"/>
    </source>
</evidence>
<keyword evidence="7 11" id="KW-0407">Ion channel</keyword>
<comment type="subcellular location">
    <subcellularLocation>
        <location evidence="1">Membrane</location>
        <topology evidence="1">Multi-pass membrane protein</topology>
    </subcellularLocation>
</comment>
<dbReference type="PANTHER" id="PTHR11537:SF254">
    <property type="entry name" value="POTASSIUM VOLTAGE-GATED CHANNEL PROTEIN SHAB"/>
    <property type="match status" value="1"/>
</dbReference>
<evidence type="ECO:0000313" key="11">
    <source>
        <dbReference type="EMBL" id="BBY30646.1"/>
    </source>
</evidence>
<evidence type="ECO:0000256" key="6">
    <source>
        <dbReference type="ARBA" id="ARBA00023136"/>
    </source>
</evidence>
<feature type="transmembrane region" description="Helical" evidence="9">
    <location>
        <begin position="120"/>
        <end position="140"/>
    </location>
</feature>
<evidence type="ECO:0000256" key="8">
    <source>
        <dbReference type="SAM" id="MobiDB-lite"/>
    </source>
</evidence>
<evidence type="ECO:0000256" key="9">
    <source>
        <dbReference type="SAM" id="Phobius"/>
    </source>
</evidence>
<dbReference type="EMBL" id="AP022588">
    <property type="protein sequence ID" value="BBY30646.1"/>
    <property type="molecule type" value="Genomic_DNA"/>
</dbReference>
<reference evidence="11 12" key="1">
    <citation type="journal article" date="2019" name="Emerg. Microbes Infect.">
        <title>Comprehensive subspecies identification of 175 nontuberculous mycobacteria species based on 7547 genomic profiles.</title>
        <authorList>
            <person name="Matsumoto Y."/>
            <person name="Kinjo T."/>
            <person name="Motooka D."/>
            <person name="Nabeya D."/>
            <person name="Jung N."/>
            <person name="Uechi K."/>
            <person name="Horii T."/>
            <person name="Iida T."/>
            <person name="Fujita J."/>
            <person name="Nakamura S."/>
        </authorList>
    </citation>
    <scope>NUCLEOTIDE SEQUENCE [LARGE SCALE GENOMIC DNA]</scope>
    <source>
        <strain evidence="11 12">JCM 17899</strain>
    </source>
</reference>
<dbReference type="Gene3D" id="1.20.5.110">
    <property type="match status" value="1"/>
</dbReference>
<keyword evidence="6 9" id="KW-0472">Membrane</keyword>
<dbReference type="InterPro" id="IPR013099">
    <property type="entry name" value="K_chnl_dom"/>
</dbReference>
<dbReference type="Proteomes" id="UP000467193">
    <property type="component" value="Chromosome"/>
</dbReference>